<comment type="caution">
    <text evidence="3">The sequence shown here is derived from an EMBL/GenBank/DDBJ whole genome shotgun (WGS) entry which is preliminary data.</text>
</comment>
<dbReference type="EMBL" id="ACYE01000366">
    <property type="protein sequence ID" value="EFE38876.1"/>
    <property type="molecule type" value="Genomic_DNA"/>
</dbReference>
<accession>D4DH03</accession>
<keyword evidence="2" id="KW-1133">Transmembrane helix</keyword>
<evidence type="ECO:0000256" key="1">
    <source>
        <dbReference type="SAM" id="MobiDB-lite"/>
    </source>
</evidence>
<gene>
    <name evidence="3" type="ORF">TRV_06458</name>
</gene>
<keyword evidence="2" id="KW-0812">Transmembrane</keyword>
<feature type="transmembrane region" description="Helical" evidence="2">
    <location>
        <begin position="12"/>
        <end position="27"/>
    </location>
</feature>
<keyword evidence="2" id="KW-0472">Membrane</keyword>
<evidence type="ECO:0000313" key="4">
    <source>
        <dbReference type="Proteomes" id="UP000008383"/>
    </source>
</evidence>
<dbReference type="GeneID" id="9578210"/>
<organism evidence="3 4">
    <name type="scientific">Trichophyton verrucosum (strain HKI 0517)</name>
    <dbReference type="NCBI Taxonomy" id="663202"/>
    <lineage>
        <taxon>Eukaryota</taxon>
        <taxon>Fungi</taxon>
        <taxon>Dikarya</taxon>
        <taxon>Ascomycota</taxon>
        <taxon>Pezizomycotina</taxon>
        <taxon>Eurotiomycetes</taxon>
        <taxon>Eurotiomycetidae</taxon>
        <taxon>Onygenales</taxon>
        <taxon>Arthrodermataceae</taxon>
        <taxon>Trichophyton</taxon>
    </lineage>
</organism>
<evidence type="ECO:0000313" key="3">
    <source>
        <dbReference type="EMBL" id="EFE38876.1"/>
    </source>
</evidence>
<dbReference type="Proteomes" id="UP000008383">
    <property type="component" value="Unassembled WGS sequence"/>
</dbReference>
<keyword evidence="4" id="KW-1185">Reference proteome</keyword>
<name>D4DH03_TRIVH</name>
<dbReference type="HOGENOM" id="CLU_2575582_0_0_1"/>
<evidence type="ECO:0000256" key="2">
    <source>
        <dbReference type="SAM" id="Phobius"/>
    </source>
</evidence>
<sequence>MLTVTPGQAKLVAYMMPFSFFFCFLLNEKSNPRVRDEDKRKKGTVGAFSIQPRQRDKGVEVESTRRKMPIPFLKDEEDEVG</sequence>
<feature type="region of interest" description="Disordered" evidence="1">
    <location>
        <begin position="33"/>
        <end position="81"/>
    </location>
</feature>
<dbReference type="AlphaFoldDB" id="D4DH03"/>
<dbReference type="RefSeq" id="XP_003019521.1">
    <property type="nucleotide sequence ID" value="XM_003019475.1"/>
</dbReference>
<proteinExistence type="predicted"/>
<protein>
    <submittedName>
        <fullName evidence="3">Uncharacterized protein</fullName>
    </submittedName>
</protein>
<dbReference type="KEGG" id="tve:TRV_06458"/>
<reference evidence="4" key="1">
    <citation type="journal article" date="2011" name="Genome Biol.">
        <title>Comparative and functional genomics provide insights into the pathogenicity of dermatophytic fungi.</title>
        <authorList>
            <person name="Burmester A."/>
            <person name="Shelest E."/>
            <person name="Gloeckner G."/>
            <person name="Heddergott C."/>
            <person name="Schindler S."/>
            <person name="Staib P."/>
            <person name="Heidel A."/>
            <person name="Felder M."/>
            <person name="Petzold A."/>
            <person name="Szafranski K."/>
            <person name="Feuermann M."/>
            <person name="Pedruzzi I."/>
            <person name="Priebe S."/>
            <person name="Groth M."/>
            <person name="Winkler R."/>
            <person name="Li W."/>
            <person name="Kniemeyer O."/>
            <person name="Schroeckh V."/>
            <person name="Hertweck C."/>
            <person name="Hube B."/>
            <person name="White T.C."/>
            <person name="Platzer M."/>
            <person name="Guthke R."/>
            <person name="Heitman J."/>
            <person name="Woestemeyer J."/>
            <person name="Zipfel P.F."/>
            <person name="Monod M."/>
            <person name="Brakhage A.A."/>
        </authorList>
    </citation>
    <scope>NUCLEOTIDE SEQUENCE [LARGE SCALE GENOMIC DNA]</scope>
    <source>
        <strain evidence="4">HKI 0517</strain>
    </source>
</reference>
<feature type="compositionally biased region" description="Basic and acidic residues" evidence="1">
    <location>
        <begin position="53"/>
        <end position="65"/>
    </location>
</feature>